<dbReference type="Pfam" id="PF16884">
    <property type="entry name" value="ADH_N_2"/>
    <property type="match status" value="1"/>
</dbReference>
<keyword evidence="1" id="KW-0560">Oxidoreductase</keyword>
<comment type="caution">
    <text evidence="3">The sequence shown here is derived from an EMBL/GenBank/DDBJ whole genome shotgun (WGS) entry which is preliminary data.</text>
</comment>
<dbReference type="CDD" id="cd05288">
    <property type="entry name" value="PGDH"/>
    <property type="match status" value="1"/>
</dbReference>
<dbReference type="FunFam" id="3.40.50.720:FF:000121">
    <property type="entry name" value="Prostaglandin reductase 2"/>
    <property type="match status" value="1"/>
</dbReference>
<dbReference type="Proteomes" id="UP000253495">
    <property type="component" value="Unassembled WGS sequence"/>
</dbReference>
<dbReference type="SUPFAM" id="SSF50129">
    <property type="entry name" value="GroES-like"/>
    <property type="match status" value="1"/>
</dbReference>
<protein>
    <recommendedName>
        <fullName evidence="2">Enoyl reductase (ER) domain-containing protein</fullName>
    </recommendedName>
</protein>
<evidence type="ECO:0000256" key="1">
    <source>
        <dbReference type="ARBA" id="ARBA00023002"/>
    </source>
</evidence>
<proteinExistence type="predicted"/>
<dbReference type="PANTHER" id="PTHR43205:SF7">
    <property type="entry name" value="PROSTAGLANDIN REDUCTASE 1"/>
    <property type="match status" value="1"/>
</dbReference>
<dbReference type="SUPFAM" id="SSF51735">
    <property type="entry name" value="NAD(P)-binding Rossmann-fold domains"/>
    <property type="match status" value="1"/>
</dbReference>
<dbReference type="GO" id="GO:0016628">
    <property type="term" value="F:oxidoreductase activity, acting on the CH-CH group of donors, NAD or NADP as acceptor"/>
    <property type="evidence" value="ECO:0007669"/>
    <property type="project" value="InterPro"/>
</dbReference>
<dbReference type="Pfam" id="PF00107">
    <property type="entry name" value="ADH_zinc_N"/>
    <property type="match status" value="1"/>
</dbReference>
<evidence type="ECO:0000313" key="4">
    <source>
        <dbReference type="Proteomes" id="UP000253495"/>
    </source>
</evidence>
<dbReference type="InterPro" id="IPR045010">
    <property type="entry name" value="MDR_fam"/>
</dbReference>
<dbReference type="InterPro" id="IPR036291">
    <property type="entry name" value="NAD(P)-bd_dom_sf"/>
</dbReference>
<dbReference type="PANTHER" id="PTHR43205">
    <property type="entry name" value="PROSTAGLANDIN REDUCTASE"/>
    <property type="match status" value="1"/>
</dbReference>
<gene>
    <name evidence="3" type="ORF">DFQ14_106125</name>
</gene>
<dbReference type="EMBL" id="QPJC01000006">
    <property type="protein sequence ID" value="RCW43647.1"/>
    <property type="molecule type" value="Genomic_DNA"/>
</dbReference>
<dbReference type="SMART" id="SM00829">
    <property type="entry name" value="PKS_ER"/>
    <property type="match status" value="1"/>
</dbReference>
<dbReference type="InterPro" id="IPR041694">
    <property type="entry name" value="ADH_N_2"/>
</dbReference>
<dbReference type="InterPro" id="IPR013149">
    <property type="entry name" value="ADH-like_C"/>
</dbReference>
<evidence type="ECO:0000313" key="3">
    <source>
        <dbReference type="EMBL" id="RCW43647.1"/>
    </source>
</evidence>
<sequence>MADQEIPDQGLEIRLASRPQGWPTQDNFEITQAPIAAPGEGQILVRNKVMSVDPAMRGRMNNAKSYVPPFEIGKPLSGGAVGEVVASNSDNFEVGQAVLHQLGWREYATVGESHAVAVSGETAPLGAYLGVLGMPGLTAYVGLFDIARFQQGDTVFVSGAAGAVGSIVGQLAKLHGASRVIGSAGSAEKVRYLTEDLGFDTAFNYKDAPVAEQLKAAAPDGISVYFDNVGGDHLEAAIGSLNDFGRIAACGAVSQYNASEPQPGPRNMFQIVTKRLSLRGFIVIDHADRRDQFFNDVGPLVRDGKLRYDETTVAGLRNAPDAFLGMLQGRNTGKMLVTV</sequence>
<organism evidence="3 4">
    <name type="scientific">Halopolyspora algeriensis</name>
    <dbReference type="NCBI Taxonomy" id="1500506"/>
    <lineage>
        <taxon>Bacteria</taxon>
        <taxon>Bacillati</taxon>
        <taxon>Actinomycetota</taxon>
        <taxon>Actinomycetes</taxon>
        <taxon>Actinomycetes incertae sedis</taxon>
        <taxon>Halopolyspora</taxon>
    </lineage>
</organism>
<accession>A0A368VT69</accession>
<dbReference type="Gene3D" id="3.90.180.10">
    <property type="entry name" value="Medium-chain alcohol dehydrogenases, catalytic domain"/>
    <property type="match status" value="1"/>
</dbReference>
<dbReference type="Gene3D" id="3.40.50.720">
    <property type="entry name" value="NAD(P)-binding Rossmann-like Domain"/>
    <property type="match status" value="1"/>
</dbReference>
<dbReference type="InterPro" id="IPR011032">
    <property type="entry name" value="GroES-like_sf"/>
</dbReference>
<reference evidence="3 4" key="1">
    <citation type="submission" date="2018-07" db="EMBL/GenBank/DDBJ databases">
        <title>Genomic Encyclopedia of Type Strains, Phase III (KMG-III): the genomes of soil and plant-associated and newly described type strains.</title>
        <authorList>
            <person name="Whitman W."/>
        </authorList>
    </citation>
    <scope>NUCLEOTIDE SEQUENCE [LARGE SCALE GENOMIC DNA]</scope>
    <source>
        <strain evidence="3 4">CECT 8575</strain>
    </source>
</reference>
<evidence type="ECO:0000259" key="2">
    <source>
        <dbReference type="SMART" id="SM00829"/>
    </source>
</evidence>
<dbReference type="InterPro" id="IPR020843">
    <property type="entry name" value="ER"/>
</dbReference>
<name>A0A368VT69_9ACTN</name>
<dbReference type="RefSeq" id="WP_246195799.1">
    <property type="nucleotide sequence ID" value="NZ_QPJC01000006.1"/>
</dbReference>
<feature type="domain" description="Enoyl reductase (ER)" evidence="2">
    <location>
        <begin position="24"/>
        <end position="337"/>
    </location>
</feature>
<keyword evidence="4" id="KW-1185">Reference proteome</keyword>
<dbReference type="AlphaFoldDB" id="A0A368VT69"/>